<feature type="transmembrane region" description="Helical" evidence="1">
    <location>
        <begin position="178"/>
        <end position="197"/>
    </location>
</feature>
<organism evidence="2 3">
    <name type="scientific">Rubritalea profundi</name>
    <dbReference type="NCBI Taxonomy" id="1658618"/>
    <lineage>
        <taxon>Bacteria</taxon>
        <taxon>Pseudomonadati</taxon>
        <taxon>Verrucomicrobiota</taxon>
        <taxon>Verrucomicrobiia</taxon>
        <taxon>Verrucomicrobiales</taxon>
        <taxon>Rubritaleaceae</taxon>
        <taxon>Rubritalea</taxon>
    </lineage>
</organism>
<dbReference type="PROSITE" id="PS51257">
    <property type="entry name" value="PROKAR_LIPOPROTEIN"/>
    <property type="match status" value="1"/>
</dbReference>
<dbReference type="Proteomes" id="UP000239907">
    <property type="component" value="Unassembled WGS sequence"/>
</dbReference>
<dbReference type="RefSeq" id="WP_105043021.1">
    <property type="nucleotide sequence ID" value="NZ_MQWA01000001.1"/>
</dbReference>
<evidence type="ECO:0000313" key="3">
    <source>
        <dbReference type="Proteomes" id="UP000239907"/>
    </source>
</evidence>
<dbReference type="AlphaFoldDB" id="A0A2S7U0I6"/>
<keyword evidence="1" id="KW-1133">Transmembrane helix</keyword>
<evidence type="ECO:0000256" key="1">
    <source>
        <dbReference type="SAM" id="Phobius"/>
    </source>
</evidence>
<sequence>MFSRFALLTALVCGFLGTLSSCSKKPPAQDLFELSQQTQFEGISLHLQISQSSLKTNERARVSLNIKHDPSLEITLPNLEGQLGDFTFAEIITPPAKLDSQSWVHRHISFLIEPDLPGESTLSPFEFTVENPDGEISKIHTKPVAIQVLSVVVDADTQLRDIAPDERDSLLPSNSNAAIAWIIAALALAAVGIFIFIKTRQSPEVISTQSLDEFLALGECSSEQIINQIEPLFCQAYSEQTGLNKQCADFDSLCRELTTPPTELADLASRCESAQYGKKILSEDEIRDIYQQLSKFLYTDFRKVVR</sequence>
<accession>A0A2S7U0I6</accession>
<keyword evidence="1" id="KW-0812">Transmembrane</keyword>
<keyword evidence="3" id="KW-1185">Reference proteome</keyword>
<dbReference type="EMBL" id="MQWA01000001">
    <property type="protein sequence ID" value="PQJ28518.1"/>
    <property type="molecule type" value="Genomic_DNA"/>
</dbReference>
<evidence type="ECO:0000313" key="2">
    <source>
        <dbReference type="EMBL" id="PQJ28518.1"/>
    </source>
</evidence>
<protein>
    <submittedName>
        <fullName evidence="2">Uncharacterized protein</fullName>
    </submittedName>
</protein>
<comment type="caution">
    <text evidence="2">The sequence shown here is derived from an EMBL/GenBank/DDBJ whole genome shotgun (WGS) entry which is preliminary data.</text>
</comment>
<name>A0A2S7U0I6_9BACT</name>
<proteinExistence type="predicted"/>
<keyword evidence="1" id="KW-0472">Membrane</keyword>
<reference evidence="2 3" key="1">
    <citation type="submission" date="2016-12" db="EMBL/GenBank/DDBJ databases">
        <title>Study of bacterial adaptation to deep sea.</title>
        <authorList>
            <person name="Song J."/>
            <person name="Yoshizawa S."/>
            <person name="Kogure K."/>
        </authorList>
    </citation>
    <scope>NUCLEOTIDE SEQUENCE [LARGE SCALE GENOMIC DNA]</scope>
    <source>
        <strain evidence="2 3">SAORIC-165</strain>
    </source>
</reference>
<gene>
    <name evidence="2" type="ORF">BSZ32_08350</name>
</gene>